<organism evidence="2 3">
    <name type="scientific">Caulobacter hibisci</name>
    <dbReference type="NCBI Taxonomy" id="2035993"/>
    <lineage>
        <taxon>Bacteria</taxon>
        <taxon>Pseudomonadati</taxon>
        <taxon>Pseudomonadota</taxon>
        <taxon>Alphaproteobacteria</taxon>
        <taxon>Caulobacterales</taxon>
        <taxon>Caulobacteraceae</taxon>
        <taxon>Caulobacter</taxon>
    </lineage>
</organism>
<feature type="domain" description="DUF6680" evidence="1">
    <location>
        <begin position="24"/>
        <end position="171"/>
    </location>
</feature>
<dbReference type="Proteomes" id="UP000639859">
    <property type="component" value="Unassembled WGS sequence"/>
</dbReference>
<dbReference type="EMBL" id="JADWOX010000029">
    <property type="protein sequence ID" value="MBI1686850.1"/>
    <property type="molecule type" value="Genomic_DNA"/>
</dbReference>
<name>A0ABS0T6Z2_9CAUL</name>
<dbReference type="PROSITE" id="PS51257">
    <property type="entry name" value="PROKAR_LIPOPROTEIN"/>
    <property type="match status" value="1"/>
</dbReference>
<evidence type="ECO:0000259" key="1">
    <source>
        <dbReference type="Pfam" id="PF20385"/>
    </source>
</evidence>
<evidence type="ECO:0000313" key="2">
    <source>
        <dbReference type="EMBL" id="MBI1686850.1"/>
    </source>
</evidence>
<dbReference type="RefSeq" id="WP_198578736.1">
    <property type="nucleotide sequence ID" value="NZ_JADWOX010000029.1"/>
</dbReference>
<dbReference type="Pfam" id="PF20385">
    <property type="entry name" value="DUF6680"/>
    <property type="match status" value="1"/>
</dbReference>
<protein>
    <recommendedName>
        <fullName evidence="1">DUF6680 domain-containing protein</fullName>
    </recommendedName>
</protein>
<proteinExistence type="predicted"/>
<reference evidence="2 3" key="1">
    <citation type="submission" date="2020-11" db="EMBL/GenBank/DDBJ databases">
        <title>genome sequence of strain KACC 18849.</title>
        <authorList>
            <person name="Gao J."/>
            <person name="Zhang X."/>
        </authorList>
    </citation>
    <scope>NUCLEOTIDE SEQUENCE [LARGE SCALE GENOMIC DNA]</scope>
    <source>
        <strain evidence="2 3">KACC 18849</strain>
    </source>
</reference>
<accession>A0ABS0T6Z2</accession>
<evidence type="ECO:0000313" key="3">
    <source>
        <dbReference type="Proteomes" id="UP000639859"/>
    </source>
</evidence>
<comment type="caution">
    <text evidence="2">The sequence shown here is derived from an EMBL/GenBank/DDBJ whole genome shotgun (WGS) entry which is preliminary data.</text>
</comment>
<sequence>MRGIFSAEGVQAIASALTFLAACVAVWASFRAPRLAAQFAEQLRRDSAQSDEQRRLKMMIFTTLLQNRAHISHPDCVTALNLIDLAFIDDREVRDALAHFRAATDDTIRREGDRAAERFLVIIEKISRSLGMSDRITISDIRTPYYPTGLAELHEMQRLEMQDKLTALRKKRR</sequence>
<keyword evidence="3" id="KW-1185">Reference proteome</keyword>
<gene>
    <name evidence="2" type="ORF">I4Q42_24545</name>
</gene>
<dbReference type="InterPro" id="IPR046502">
    <property type="entry name" value="DUF6680"/>
</dbReference>